<dbReference type="PANTHER" id="PTHR37305">
    <property type="entry name" value="INTEGRAL MEMBRANE PROTEIN-RELATED"/>
    <property type="match status" value="1"/>
</dbReference>
<keyword evidence="1" id="KW-0812">Transmembrane</keyword>
<comment type="caution">
    <text evidence="2">The sequence shown here is derived from an EMBL/GenBank/DDBJ whole genome shotgun (WGS) entry which is preliminary data.</text>
</comment>
<name>A0A2P8EBV1_9ACTN</name>
<keyword evidence="3" id="KW-1185">Reference proteome</keyword>
<dbReference type="GO" id="GO:0005886">
    <property type="term" value="C:plasma membrane"/>
    <property type="evidence" value="ECO:0007669"/>
    <property type="project" value="UniProtKB-SubCell"/>
</dbReference>
<feature type="transmembrane region" description="Helical" evidence="1">
    <location>
        <begin position="172"/>
        <end position="197"/>
    </location>
</feature>
<organism evidence="2 3">
    <name type="scientific">Haloactinopolyspora alba</name>
    <dbReference type="NCBI Taxonomy" id="648780"/>
    <lineage>
        <taxon>Bacteria</taxon>
        <taxon>Bacillati</taxon>
        <taxon>Actinomycetota</taxon>
        <taxon>Actinomycetes</taxon>
        <taxon>Jiangellales</taxon>
        <taxon>Jiangellaceae</taxon>
        <taxon>Haloactinopolyspora</taxon>
    </lineage>
</organism>
<reference evidence="2 3" key="1">
    <citation type="submission" date="2018-03" db="EMBL/GenBank/DDBJ databases">
        <title>Genomic Encyclopedia of Archaeal and Bacterial Type Strains, Phase II (KMG-II): from individual species to whole genera.</title>
        <authorList>
            <person name="Goeker M."/>
        </authorList>
    </citation>
    <scope>NUCLEOTIDE SEQUENCE [LARGE SCALE GENOMIC DNA]</scope>
    <source>
        <strain evidence="2 3">DSM 45211</strain>
    </source>
</reference>
<dbReference type="AlphaFoldDB" id="A0A2P8EBV1"/>
<dbReference type="Pfam" id="PF12679">
    <property type="entry name" value="ABC2_membrane_2"/>
    <property type="match status" value="1"/>
</dbReference>
<dbReference type="Proteomes" id="UP000243528">
    <property type="component" value="Unassembled WGS sequence"/>
</dbReference>
<feature type="transmembrane region" description="Helical" evidence="1">
    <location>
        <begin position="31"/>
        <end position="52"/>
    </location>
</feature>
<evidence type="ECO:0000313" key="3">
    <source>
        <dbReference type="Proteomes" id="UP000243528"/>
    </source>
</evidence>
<gene>
    <name evidence="2" type="ORF">CLV30_102347</name>
</gene>
<feature type="transmembrane region" description="Helical" evidence="1">
    <location>
        <begin position="256"/>
        <end position="275"/>
    </location>
</feature>
<feature type="transmembrane region" description="Helical" evidence="1">
    <location>
        <begin position="136"/>
        <end position="160"/>
    </location>
</feature>
<dbReference type="EMBL" id="PYGE01000002">
    <property type="protein sequence ID" value="PSL06958.1"/>
    <property type="molecule type" value="Genomic_DNA"/>
</dbReference>
<accession>A0A2P8EBV1</accession>
<dbReference type="RefSeq" id="WP_106535944.1">
    <property type="nucleotide sequence ID" value="NZ_ML142898.1"/>
</dbReference>
<feature type="transmembrane region" description="Helical" evidence="1">
    <location>
        <begin position="95"/>
        <end position="115"/>
    </location>
</feature>
<dbReference type="PANTHER" id="PTHR37305:SF1">
    <property type="entry name" value="MEMBRANE PROTEIN"/>
    <property type="match status" value="1"/>
</dbReference>
<protein>
    <submittedName>
        <fullName evidence="2">ABC-2 type transport system permease protein</fullName>
    </submittedName>
</protein>
<dbReference type="GO" id="GO:0140359">
    <property type="term" value="F:ABC-type transporter activity"/>
    <property type="evidence" value="ECO:0007669"/>
    <property type="project" value="InterPro"/>
</dbReference>
<evidence type="ECO:0000256" key="1">
    <source>
        <dbReference type="SAM" id="Phobius"/>
    </source>
</evidence>
<dbReference type="OrthoDB" id="3686802at2"/>
<evidence type="ECO:0000313" key="2">
    <source>
        <dbReference type="EMBL" id="PSL06958.1"/>
    </source>
</evidence>
<proteinExistence type="predicted"/>
<keyword evidence="1" id="KW-0472">Membrane</keyword>
<feature type="transmembrane region" description="Helical" evidence="1">
    <location>
        <begin position="204"/>
        <end position="226"/>
    </location>
</feature>
<keyword evidence="1" id="KW-1133">Transmembrane helix</keyword>
<sequence>MTTTATTTARRAPAAPGGVLRQMLRERVRSLLWWSIAVGALAAITGGSYPTVKEFGSGFDEMMEQMPEGVSEMLGASSGLVTPDGYLNSQFYSNIFPILLLVFGIMVAAWTVAGAEREGTLEPLLANPVSRTRVALERFAGVAVLLAVLTLVGTGVLAALRGPFELDPLGLNVFAAVGVATFLLALLFASLTFAVGAATGSKGAAIAVGAGLAAATYVVFALSAFVDFFDDLRWTSPWHWFLEPSPLTDGWTPASTLLPLAVIVPAVVIGTAVFARRDLR</sequence>